<dbReference type="Proteomes" id="UP001056012">
    <property type="component" value="Chromosome 4"/>
</dbReference>
<evidence type="ECO:0000313" key="1">
    <source>
        <dbReference type="EMBL" id="USP79332.1"/>
    </source>
</evidence>
<dbReference type="SUPFAM" id="SSF54909">
    <property type="entry name" value="Dimeric alpha+beta barrel"/>
    <property type="match status" value="1"/>
</dbReference>
<dbReference type="EMBL" id="CP089277">
    <property type="protein sequence ID" value="USP79332.1"/>
    <property type="molecule type" value="Genomic_DNA"/>
</dbReference>
<keyword evidence="2" id="KW-1185">Reference proteome</keyword>
<dbReference type="InterPro" id="IPR011008">
    <property type="entry name" value="Dimeric_a/b-barrel"/>
</dbReference>
<dbReference type="AlphaFoldDB" id="A0A9Q8ZA43"/>
<gene>
    <name evidence="1" type="ORF">yc1106_06606</name>
</gene>
<name>A0A9Q8ZA43_CURCL</name>
<dbReference type="Gene3D" id="3.30.70.100">
    <property type="match status" value="1"/>
</dbReference>
<proteinExistence type="predicted"/>
<evidence type="ECO:0000313" key="2">
    <source>
        <dbReference type="Proteomes" id="UP001056012"/>
    </source>
</evidence>
<organism evidence="1 2">
    <name type="scientific">Curvularia clavata</name>
    <dbReference type="NCBI Taxonomy" id="95742"/>
    <lineage>
        <taxon>Eukaryota</taxon>
        <taxon>Fungi</taxon>
        <taxon>Dikarya</taxon>
        <taxon>Ascomycota</taxon>
        <taxon>Pezizomycotina</taxon>
        <taxon>Dothideomycetes</taxon>
        <taxon>Pleosporomycetidae</taxon>
        <taxon>Pleosporales</taxon>
        <taxon>Pleosporineae</taxon>
        <taxon>Pleosporaceae</taxon>
        <taxon>Curvularia</taxon>
    </lineage>
</organism>
<dbReference type="VEuPathDB" id="FungiDB:yc1106_06606"/>
<sequence>MATNEQMANYAAVLSQYKPAQDKALTEVAIFKLKEVQSAATLEYFESQIIQNTAAGKGIIRQSYGFSLSDPHTLIWMLDWEKIQDHWDFWQTPAFAPVIACIDKIFVSGRPLVRHYDFQPPGMLKQRIQKVFVWNDESEASKAETLLGKNTNASAKKDAYAVDMQETSWRCVVFGYENEEASSKENIVDWEGLEAHLVKLEFIEKPN</sequence>
<dbReference type="OrthoDB" id="3830579at2759"/>
<reference evidence="1" key="1">
    <citation type="submission" date="2021-12" db="EMBL/GenBank/DDBJ databases">
        <title>Curvularia clavata genome.</title>
        <authorList>
            <person name="Cao Y."/>
        </authorList>
    </citation>
    <scope>NUCLEOTIDE SEQUENCE</scope>
    <source>
        <strain evidence="1">Yc1106</strain>
    </source>
</reference>
<accession>A0A9Q8ZA43</accession>
<protein>
    <submittedName>
        <fullName evidence="1">Uncharacterized protein</fullName>
    </submittedName>
</protein>